<evidence type="ECO:0000256" key="1">
    <source>
        <dbReference type="SAM" id="Coils"/>
    </source>
</evidence>
<feature type="region of interest" description="Disordered" evidence="2">
    <location>
        <begin position="1"/>
        <end position="130"/>
    </location>
</feature>
<proteinExistence type="predicted"/>
<feature type="coiled-coil region" evidence="1">
    <location>
        <begin position="614"/>
        <end position="641"/>
    </location>
</feature>
<name>A0A5J5F232_9PEZI</name>
<evidence type="ECO:0000313" key="3">
    <source>
        <dbReference type="EMBL" id="KAA8909828.1"/>
    </source>
</evidence>
<dbReference type="OrthoDB" id="5366676at2759"/>
<dbReference type="AlphaFoldDB" id="A0A5J5F232"/>
<accession>A0A5J5F232</accession>
<organism evidence="3 4">
    <name type="scientific">Sphaerosporella brunnea</name>
    <dbReference type="NCBI Taxonomy" id="1250544"/>
    <lineage>
        <taxon>Eukaryota</taxon>
        <taxon>Fungi</taxon>
        <taxon>Dikarya</taxon>
        <taxon>Ascomycota</taxon>
        <taxon>Pezizomycotina</taxon>
        <taxon>Pezizomycetes</taxon>
        <taxon>Pezizales</taxon>
        <taxon>Pyronemataceae</taxon>
        <taxon>Sphaerosporella</taxon>
    </lineage>
</organism>
<protein>
    <submittedName>
        <fullName evidence="3">Uncharacterized protein</fullName>
    </submittedName>
</protein>
<comment type="caution">
    <text evidence="3">The sequence shown here is derived from an EMBL/GenBank/DDBJ whole genome shotgun (WGS) entry which is preliminary data.</text>
</comment>
<gene>
    <name evidence="3" type="ORF">FN846DRAFT_888720</name>
</gene>
<keyword evidence="4" id="KW-1185">Reference proteome</keyword>
<feature type="region of interest" description="Disordered" evidence="2">
    <location>
        <begin position="180"/>
        <end position="241"/>
    </location>
</feature>
<sequence>MAPSMSLFSRRKNSTPESRSAVKSPDLDRPAAAVVSPASDLFPASPRLHKPRSRDTSNPLPSSPKRLPRIRTTSVSPPESAAGPRLSRSSSDTSMHCAPRGDHQRHGSIGMPVYTAHPPPPPPGRYIHQPSPVRTQRYQISSELPTAPPTPASAGVTPTSAAEAARKRPFRFPVSALSISPPLSPESPMVNGYSPMDSGPAGNSLGMSPIFPSASHAATPNMDASDAPVRSSSLPQGARGADNMQHDALLQRIRELEAKNRELEADTTAHGTRITALRQSHLAVVESLKEAHAVELSTLRNSTHWPMVVEGKEKELELLRSNSDTLVARLTLLEQLLKERDQQVEWMRERLRTERKPEAAVESSAKENLESLLAEERRHREHILQKSKEDMAFVVQEEEKRRAELNWLFGEKIENVEALRRSERQELESQLDTLRREKEAAEQRAQDLAEKLSLGSPMPQTGTDELMAMVKTLNTRLAEGKKKNKALEATMAQITEEAWFNVSDSKHSIQKLKNELEDKDAALAHLEREHAIAKKERAEYEDAWKRVCAENSLLQESVEDRDERIRDLEEESSALRSELEQQQQQNDVHEDILVKLVESSSSRETSRSPTNEETADLQELIEKLRRDIKLYRSDIRAYKRDVKTRDRAITELQSQLSSPTEKSLLQGFPAPPRENEALPALVKQQAKAIMELEEKVARLTLEKEDLTRNGNALCQPIMYTAYTATAGHNRYRSVSGRERERSGNGGSEPPNSPRPPPPPPKREESGDVFVW</sequence>
<dbReference type="Proteomes" id="UP000326924">
    <property type="component" value="Unassembled WGS sequence"/>
</dbReference>
<feature type="coiled-coil region" evidence="1">
    <location>
        <begin position="413"/>
        <end position="585"/>
    </location>
</feature>
<feature type="region of interest" description="Disordered" evidence="2">
    <location>
        <begin position="726"/>
        <end position="771"/>
    </location>
</feature>
<keyword evidence="1" id="KW-0175">Coiled coil</keyword>
<dbReference type="EMBL" id="VXIS01000053">
    <property type="protein sequence ID" value="KAA8909828.1"/>
    <property type="molecule type" value="Genomic_DNA"/>
</dbReference>
<evidence type="ECO:0000256" key="2">
    <source>
        <dbReference type="SAM" id="MobiDB-lite"/>
    </source>
</evidence>
<dbReference type="InParanoid" id="A0A5J5F232"/>
<feature type="compositionally biased region" description="Pro residues" evidence="2">
    <location>
        <begin position="750"/>
        <end position="759"/>
    </location>
</feature>
<reference evidence="3 4" key="1">
    <citation type="submission" date="2019-09" db="EMBL/GenBank/DDBJ databases">
        <title>Draft genome of the ectomycorrhizal ascomycete Sphaerosporella brunnea.</title>
        <authorList>
            <consortium name="DOE Joint Genome Institute"/>
            <person name="Benucci G.M."/>
            <person name="Marozzi G."/>
            <person name="Antonielli L."/>
            <person name="Sanchez S."/>
            <person name="Marco P."/>
            <person name="Wang X."/>
            <person name="Falini L.B."/>
            <person name="Barry K."/>
            <person name="Haridas S."/>
            <person name="Lipzen A."/>
            <person name="Labutti K."/>
            <person name="Grigoriev I.V."/>
            <person name="Murat C."/>
            <person name="Martin F."/>
            <person name="Albertini E."/>
            <person name="Donnini D."/>
            <person name="Bonito G."/>
        </authorList>
    </citation>
    <scope>NUCLEOTIDE SEQUENCE [LARGE SCALE GENOMIC DNA]</scope>
    <source>
        <strain evidence="3 4">Sb_GMNB300</strain>
    </source>
</reference>
<evidence type="ECO:0000313" key="4">
    <source>
        <dbReference type="Proteomes" id="UP000326924"/>
    </source>
</evidence>
<feature type="coiled-coil region" evidence="1">
    <location>
        <begin position="682"/>
        <end position="709"/>
    </location>
</feature>
<feature type="region of interest" description="Disordered" evidence="2">
    <location>
        <begin position="143"/>
        <end position="167"/>
    </location>
</feature>